<reference evidence="1" key="1">
    <citation type="submission" date="2020-09" db="EMBL/GenBank/DDBJ databases">
        <title>Genome seq and assembly of Tianweitania sp.</title>
        <authorList>
            <person name="Chhetri G."/>
        </authorList>
    </citation>
    <scope>NUCLEOTIDE SEQUENCE</scope>
    <source>
        <strain evidence="1">Rool2</strain>
    </source>
</reference>
<accession>A0A8J6PXN6</accession>
<dbReference type="CDD" id="cd01301">
    <property type="entry name" value="rDP_like"/>
    <property type="match status" value="1"/>
</dbReference>
<comment type="caution">
    <text evidence="1">The sequence shown here is derived from an EMBL/GenBank/DDBJ whole genome shotgun (WGS) entry which is preliminary data.</text>
</comment>
<sequence>MTQRVFDGHNDVLCRIWLNSRQGGSPVEDFAGNGRTGHVDAVRSKAGGLVGGICAIYVPSPRLGRPVSDANGYYNTPKAEPLEHGPALAATQEMLDIARDLDEAGVWSICRSTADIKAAAEQGLFAAIVHIEGCEGIGAGLEELDGFYEQGLRSLGPVWSRDNVFAHGVPFAFPMSPDTGEGLTGAGFDLVRRCDELGILVDLAHITEKGFWDVAKTSSRPLVASHSNAHALTPVARNLTDGQLQAIRETSGVVGVNFATSMLRADGQNNSNTPLSDIVRHVDYLVEKTGIDCVGLGSDFDGALIPREIGDAAGLPKLVSALRGAGYDDEELEKLCFGNWMRVLDSVLSN</sequence>
<evidence type="ECO:0000313" key="1">
    <source>
        <dbReference type="EMBL" id="MBD0413210.1"/>
    </source>
</evidence>
<dbReference type="PROSITE" id="PS51365">
    <property type="entry name" value="RENAL_DIPEPTIDASE_2"/>
    <property type="match status" value="1"/>
</dbReference>
<protein>
    <submittedName>
        <fullName evidence="1">Dipeptidase</fullName>
    </submittedName>
</protein>
<dbReference type="GO" id="GO:0006508">
    <property type="term" value="P:proteolysis"/>
    <property type="evidence" value="ECO:0007669"/>
    <property type="project" value="InterPro"/>
</dbReference>
<dbReference type="RefSeq" id="WP_188162662.1">
    <property type="nucleotide sequence ID" value="NZ_JACVVX010000001.1"/>
</dbReference>
<dbReference type="InterPro" id="IPR032466">
    <property type="entry name" value="Metal_Hydrolase"/>
</dbReference>
<evidence type="ECO:0000313" key="2">
    <source>
        <dbReference type="Proteomes" id="UP000643405"/>
    </source>
</evidence>
<gene>
    <name evidence="1" type="ORF">ICI42_00885</name>
</gene>
<organism evidence="1 2">
    <name type="scientific">Oryzicola mucosus</name>
    <dbReference type="NCBI Taxonomy" id="2767425"/>
    <lineage>
        <taxon>Bacteria</taxon>
        <taxon>Pseudomonadati</taxon>
        <taxon>Pseudomonadota</taxon>
        <taxon>Alphaproteobacteria</taxon>
        <taxon>Hyphomicrobiales</taxon>
        <taxon>Phyllobacteriaceae</taxon>
        <taxon>Oryzicola</taxon>
    </lineage>
</organism>
<dbReference type="PANTHER" id="PTHR10443">
    <property type="entry name" value="MICROSOMAL DIPEPTIDASE"/>
    <property type="match status" value="1"/>
</dbReference>
<dbReference type="PANTHER" id="PTHR10443:SF12">
    <property type="entry name" value="DIPEPTIDASE"/>
    <property type="match status" value="1"/>
</dbReference>
<dbReference type="GO" id="GO:0070573">
    <property type="term" value="F:metallodipeptidase activity"/>
    <property type="evidence" value="ECO:0007669"/>
    <property type="project" value="InterPro"/>
</dbReference>
<proteinExistence type="predicted"/>
<dbReference type="Proteomes" id="UP000643405">
    <property type="component" value="Unassembled WGS sequence"/>
</dbReference>
<name>A0A8J6PXN6_9HYPH</name>
<dbReference type="AlphaFoldDB" id="A0A8J6PXN6"/>
<dbReference type="InterPro" id="IPR008257">
    <property type="entry name" value="Pept_M19"/>
</dbReference>
<dbReference type="Gene3D" id="3.20.20.140">
    <property type="entry name" value="Metal-dependent hydrolases"/>
    <property type="match status" value="1"/>
</dbReference>
<dbReference type="SUPFAM" id="SSF51556">
    <property type="entry name" value="Metallo-dependent hydrolases"/>
    <property type="match status" value="1"/>
</dbReference>
<dbReference type="Pfam" id="PF01244">
    <property type="entry name" value="Peptidase_M19"/>
    <property type="match status" value="1"/>
</dbReference>
<dbReference type="EMBL" id="JACVVX010000001">
    <property type="protein sequence ID" value="MBD0413210.1"/>
    <property type="molecule type" value="Genomic_DNA"/>
</dbReference>
<keyword evidence="2" id="KW-1185">Reference proteome</keyword>